<dbReference type="OrthoDB" id="116343at2"/>
<dbReference type="AlphaFoldDB" id="A0A0L8KPJ5"/>
<dbReference type="PATRIC" id="fig|67356.5.peg.8586"/>
<gene>
    <name evidence="2" type="ORF">ADK37_40125</name>
</gene>
<feature type="domain" description="NAD(P)-binding" evidence="1">
    <location>
        <begin position="6"/>
        <end position="179"/>
    </location>
</feature>
<proteinExistence type="predicted"/>
<evidence type="ECO:0000259" key="1">
    <source>
        <dbReference type="Pfam" id="PF13460"/>
    </source>
</evidence>
<evidence type="ECO:0000313" key="2">
    <source>
        <dbReference type="EMBL" id="KOG27886.1"/>
    </source>
</evidence>
<dbReference type="EMBL" id="LGUS01000237">
    <property type="protein sequence ID" value="KOG27886.1"/>
    <property type="molecule type" value="Genomic_DNA"/>
</dbReference>
<sequence>MILVTGATGTVGGLVADRLSGAGPVRLLTRDPRRVTRVGPGAEVVGGDFDDLTGLRAALTGVRSALLVTSNPLAPAHDENFVTAARAAGVRHVVKLSAQAVTDPGATDLITRWQRDNEALLRASGLAWTLLRPRAFMSNTLGWGRSVRAEGVVRAPDGTSRNASVDPRDIADVAVRVLRGPAEHAGRAYALTGPAALTAVQQTSVLGELLGRPLRFEELTEDQAWSGLSARYPEPVARALMESAGRGRLGAKARVDSTVTELLGRPARSYRDWAGDHLAAFGG</sequence>
<dbReference type="CDD" id="cd05269">
    <property type="entry name" value="TMR_SDR_a"/>
    <property type="match status" value="1"/>
</dbReference>
<dbReference type="PANTHER" id="PTHR43162">
    <property type="match status" value="1"/>
</dbReference>
<keyword evidence="3" id="KW-1185">Reference proteome</keyword>
<accession>A0A0L8KPJ5</accession>
<dbReference type="InterPro" id="IPR051604">
    <property type="entry name" value="Ergot_Alk_Oxidoreductase"/>
</dbReference>
<dbReference type="Gene3D" id="3.90.25.10">
    <property type="entry name" value="UDP-galactose 4-epimerase, domain 1"/>
    <property type="match status" value="1"/>
</dbReference>
<name>A0A0L8KPJ5_9ACTN</name>
<organism evidence="2 3">
    <name type="scientific">Streptomyces resistomycificus</name>
    <dbReference type="NCBI Taxonomy" id="67356"/>
    <lineage>
        <taxon>Bacteria</taxon>
        <taxon>Bacillati</taxon>
        <taxon>Actinomycetota</taxon>
        <taxon>Actinomycetes</taxon>
        <taxon>Kitasatosporales</taxon>
        <taxon>Streptomycetaceae</taxon>
        <taxon>Streptomyces</taxon>
        <taxon>Streptomyces aurantiacus group</taxon>
    </lineage>
</organism>
<dbReference type="InterPro" id="IPR016040">
    <property type="entry name" value="NAD(P)-bd_dom"/>
</dbReference>
<comment type="caution">
    <text evidence="2">The sequence shown here is derived from an EMBL/GenBank/DDBJ whole genome shotgun (WGS) entry which is preliminary data.</text>
</comment>
<dbReference type="Proteomes" id="UP000037251">
    <property type="component" value="Unassembled WGS sequence"/>
</dbReference>
<dbReference type="Pfam" id="PF13460">
    <property type="entry name" value="NAD_binding_10"/>
    <property type="match status" value="1"/>
</dbReference>
<dbReference type="InterPro" id="IPR036291">
    <property type="entry name" value="NAD(P)-bd_dom_sf"/>
</dbReference>
<dbReference type="SUPFAM" id="SSF51735">
    <property type="entry name" value="NAD(P)-binding Rossmann-fold domains"/>
    <property type="match status" value="1"/>
</dbReference>
<dbReference type="PANTHER" id="PTHR43162:SF1">
    <property type="entry name" value="PRESTALK A DIFFERENTIATION PROTEIN A"/>
    <property type="match status" value="1"/>
</dbReference>
<protein>
    <submittedName>
        <fullName evidence="2">Nucleoside-diphosphate sugar epimerase</fullName>
    </submittedName>
</protein>
<reference evidence="3" key="1">
    <citation type="submission" date="2015-07" db="EMBL/GenBank/DDBJ databases">
        <authorList>
            <person name="Ju K.-S."/>
            <person name="Doroghazi J.R."/>
            <person name="Metcalf W.W."/>
        </authorList>
    </citation>
    <scope>NUCLEOTIDE SEQUENCE [LARGE SCALE GENOMIC DNA]</scope>
    <source>
        <strain evidence="3">NRRL 2290</strain>
    </source>
</reference>
<dbReference type="eggNOG" id="COG0702">
    <property type="taxonomic scope" value="Bacteria"/>
</dbReference>
<evidence type="ECO:0000313" key="3">
    <source>
        <dbReference type="Proteomes" id="UP000037251"/>
    </source>
</evidence>
<dbReference type="RefSeq" id="WP_030041319.1">
    <property type="nucleotide sequence ID" value="NZ_KL575606.1"/>
</dbReference>
<dbReference type="Gene3D" id="3.40.50.720">
    <property type="entry name" value="NAD(P)-binding Rossmann-like Domain"/>
    <property type="match status" value="1"/>
</dbReference>
<dbReference type="STRING" id="67356.AQJ84_01030"/>